<comment type="caution">
    <text evidence="2">The sequence shown here is derived from an EMBL/GenBank/DDBJ whole genome shotgun (WGS) entry which is preliminary data.</text>
</comment>
<keyword evidence="1" id="KW-0812">Transmembrane</keyword>
<gene>
    <name evidence="2" type="ORF">LN736_14215</name>
</gene>
<dbReference type="EMBL" id="JAJJPB010000022">
    <property type="protein sequence ID" value="MCC9296014.1"/>
    <property type="molecule type" value="Genomic_DNA"/>
</dbReference>
<name>A0ABS8N895_9CLOT</name>
<dbReference type="Proteomes" id="UP001165422">
    <property type="component" value="Unassembled WGS sequence"/>
</dbReference>
<keyword evidence="1" id="KW-0472">Membrane</keyword>
<organism evidence="2 3">
    <name type="scientific">Clostridium aromativorans</name>
    <dbReference type="NCBI Taxonomy" id="2836848"/>
    <lineage>
        <taxon>Bacteria</taxon>
        <taxon>Bacillati</taxon>
        <taxon>Bacillota</taxon>
        <taxon>Clostridia</taxon>
        <taxon>Eubacteriales</taxon>
        <taxon>Clostridiaceae</taxon>
        <taxon>Clostridium</taxon>
    </lineage>
</organism>
<proteinExistence type="predicted"/>
<keyword evidence="3" id="KW-1185">Reference proteome</keyword>
<reference evidence="2" key="1">
    <citation type="submission" date="2021-11" db="EMBL/GenBank/DDBJ databases">
        <authorList>
            <person name="Qingchun L."/>
            <person name="Dong Z."/>
            <person name="Zongwei Q."/>
            <person name="Jia Z."/>
            <person name="Duotao L."/>
        </authorList>
    </citation>
    <scope>NUCLEOTIDE SEQUENCE</scope>
    <source>
        <strain evidence="2">WLY-B-L2</strain>
    </source>
</reference>
<evidence type="ECO:0000256" key="1">
    <source>
        <dbReference type="SAM" id="Phobius"/>
    </source>
</evidence>
<dbReference type="Pfam" id="PF12666">
    <property type="entry name" value="PrgI"/>
    <property type="match status" value="1"/>
</dbReference>
<evidence type="ECO:0000313" key="3">
    <source>
        <dbReference type="Proteomes" id="UP001165422"/>
    </source>
</evidence>
<protein>
    <submittedName>
        <fullName evidence="2">PrgI family protein</fullName>
    </submittedName>
</protein>
<dbReference type="InterPro" id="IPR024414">
    <property type="entry name" value="Uncharacterised_PrgI"/>
</dbReference>
<dbReference type="RefSeq" id="WP_179977682.1">
    <property type="nucleotide sequence ID" value="NZ_JAJJPB010000022.1"/>
</dbReference>
<evidence type="ECO:0000313" key="2">
    <source>
        <dbReference type="EMBL" id="MCC9296014.1"/>
    </source>
</evidence>
<feature type="transmembrane region" description="Helical" evidence="1">
    <location>
        <begin position="60"/>
        <end position="83"/>
    </location>
</feature>
<keyword evidence="1" id="KW-1133">Transmembrane helix</keyword>
<sequence>MTYFTVPYNIDSEDKIIGGYLSLRQFAWIVLAVFIILLLFILNTGYMSRTTVGGAISFNFLSFAVRIVVSLPFSIFCIIMAFIKKDGINIDKYLFKCVMYKLRNHVIKNQP</sequence>
<accession>A0ABS8N895</accession>
<feature type="transmembrane region" description="Helical" evidence="1">
    <location>
        <begin position="26"/>
        <end position="48"/>
    </location>
</feature>